<dbReference type="EMBL" id="JAIZPD010000019">
    <property type="protein sequence ID" value="KAH0957788.1"/>
    <property type="molecule type" value="Genomic_DNA"/>
</dbReference>
<evidence type="ECO:0000313" key="2">
    <source>
        <dbReference type="Proteomes" id="UP000824596"/>
    </source>
</evidence>
<organism evidence="1 2">
    <name type="scientific">Hirsutella rhossiliensis</name>
    <dbReference type="NCBI Taxonomy" id="111463"/>
    <lineage>
        <taxon>Eukaryota</taxon>
        <taxon>Fungi</taxon>
        <taxon>Dikarya</taxon>
        <taxon>Ascomycota</taxon>
        <taxon>Pezizomycotina</taxon>
        <taxon>Sordariomycetes</taxon>
        <taxon>Hypocreomycetidae</taxon>
        <taxon>Hypocreales</taxon>
        <taxon>Ophiocordycipitaceae</taxon>
        <taxon>Hirsutella</taxon>
    </lineage>
</organism>
<evidence type="ECO:0000313" key="1">
    <source>
        <dbReference type="EMBL" id="KAH0957788.1"/>
    </source>
</evidence>
<accession>A0A9P8MM18</accession>
<dbReference type="OrthoDB" id="10509625at2759"/>
<dbReference type="Proteomes" id="UP000824596">
    <property type="component" value="Unassembled WGS sequence"/>
</dbReference>
<proteinExistence type="predicted"/>
<dbReference type="AlphaFoldDB" id="A0A9P8MM18"/>
<comment type="caution">
    <text evidence="1">The sequence shown here is derived from an EMBL/GenBank/DDBJ whole genome shotgun (WGS) entry which is preliminary data.</text>
</comment>
<dbReference type="GeneID" id="68360407"/>
<dbReference type="RefSeq" id="XP_044715302.1">
    <property type="nucleotide sequence ID" value="XM_044869749.1"/>
</dbReference>
<name>A0A9P8MM18_9HYPO</name>
<sequence>MAQTWQPNRPEDEVKKEVIDFLSWGRRYHQFMTELSTAAVARLRPDNRTDYEKNVPLCGNRRKEYIEKLKALKITEKDDIDPVAEKVDVNALDPDDVLTRSALIDVDFNVLDPDAVMAQSPLIDVDFNILDPDAVMAQSPLIDVDFNILDPDAVMAQSPLIDVDFNILDPDAVMAQSPLIDVDFNILDPDALMQPLSAEYNSPEPGAAPELIFNPAC</sequence>
<protein>
    <submittedName>
        <fullName evidence="1">Uncharacterized protein</fullName>
    </submittedName>
</protein>
<keyword evidence="2" id="KW-1185">Reference proteome</keyword>
<reference evidence="1" key="1">
    <citation type="submission" date="2021-09" db="EMBL/GenBank/DDBJ databases">
        <title>A high-quality genome of the endoparasitic fungus Hirsutella rhossiliensis with a comparison of Hirsutella genomes reveals transposable elements contributing to genome size variation.</title>
        <authorList>
            <person name="Lin R."/>
            <person name="Jiao Y."/>
            <person name="Sun X."/>
            <person name="Ling J."/>
            <person name="Xie B."/>
            <person name="Cheng X."/>
        </authorList>
    </citation>
    <scope>NUCLEOTIDE SEQUENCE</scope>
    <source>
        <strain evidence="1">HR02</strain>
    </source>
</reference>
<gene>
    <name evidence="1" type="ORF">HRG_11279</name>
</gene>